<keyword evidence="3" id="KW-1185">Reference proteome</keyword>
<evidence type="ECO:0000313" key="2">
    <source>
        <dbReference type="EMBL" id="KAF9516137.1"/>
    </source>
</evidence>
<name>A0A9P6B2E7_9AGAM</name>
<comment type="caution">
    <text evidence="2">The sequence shown here is derived from an EMBL/GenBank/DDBJ whole genome shotgun (WGS) entry which is preliminary data.</text>
</comment>
<organism evidence="2 3">
    <name type="scientific">Hydnum rufescens UP504</name>
    <dbReference type="NCBI Taxonomy" id="1448309"/>
    <lineage>
        <taxon>Eukaryota</taxon>
        <taxon>Fungi</taxon>
        <taxon>Dikarya</taxon>
        <taxon>Basidiomycota</taxon>
        <taxon>Agaricomycotina</taxon>
        <taxon>Agaricomycetes</taxon>
        <taxon>Cantharellales</taxon>
        <taxon>Hydnaceae</taxon>
        <taxon>Hydnum</taxon>
    </lineage>
</organism>
<gene>
    <name evidence="2" type="ORF">BS47DRAFT_705839</name>
</gene>
<feature type="compositionally biased region" description="Basic residues" evidence="1">
    <location>
        <begin position="321"/>
        <end position="339"/>
    </location>
</feature>
<evidence type="ECO:0000256" key="1">
    <source>
        <dbReference type="SAM" id="MobiDB-lite"/>
    </source>
</evidence>
<dbReference type="EMBL" id="MU128943">
    <property type="protein sequence ID" value="KAF9516137.1"/>
    <property type="molecule type" value="Genomic_DNA"/>
</dbReference>
<evidence type="ECO:0000313" key="3">
    <source>
        <dbReference type="Proteomes" id="UP000886523"/>
    </source>
</evidence>
<feature type="compositionally biased region" description="Basic and acidic residues" evidence="1">
    <location>
        <begin position="414"/>
        <end position="430"/>
    </location>
</feature>
<dbReference type="Proteomes" id="UP000886523">
    <property type="component" value="Unassembled WGS sequence"/>
</dbReference>
<sequence>MLRRHSRASAKMGRHPTCNWNNPSATLYLLNTALTPFRSNDHPLDAVLHEKYLTNLYRTISSTPRYRCSEDDFVNLVLKTMKPAAVEPVWSAMALDYLFKHISDPFARLKLFDAILPSFYGNPRNSTQIQRWCSQIIEIDLALPPDDAFEEATAWIDALRSTAICFLDVVEWEGTADLFPGAISFATHVLARCDGWRVATLIAKMNRVSRPWTSDGPSHFRPLLVILDDFYFFESVRDYAQVLRQADALFDLEVLFLTNVVAHVEAHSEPTDEDPDPEPLLDDLQLEAVSNWLAEAEDRLAQLRQGNEHTGTPRYQPATPPRRHSPRKPQAKNGKRGAKSARPMVPTQSLALRPAKRTRTANRFTSPPIETPMSPVPSSPFRGAAHFHSKENRGTSFRSAYITPPKPRPSVYSKESKSERPVTPRPERKSSRPRTSILVGHPRSLKHPNVPDMEEDSSDSEKTASSEPDPLDLFATASPPRVPRTRR</sequence>
<protein>
    <submittedName>
        <fullName evidence="2">Uncharacterized protein</fullName>
    </submittedName>
</protein>
<proteinExistence type="predicted"/>
<dbReference type="AlphaFoldDB" id="A0A9P6B2E7"/>
<feature type="region of interest" description="Disordered" evidence="1">
    <location>
        <begin position="303"/>
        <end position="487"/>
    </location>
</feature>
<accession>A0A9P6B2E7</accession>
<reference evidence="2" key="1">
    <citation type="journal article" date="2020" name="Nat. Commun.">
        <title>Large-scale genome sequencing of mycorrhizal fungi provides insights into the early evolution of symbiotic traits.</title>
        <authorList>
            <person name="Miyauchi S."/>
            <person name="Kiss E."/>
            <person name="Kuo A."/>
            <person name="Drula E."/>
            <person name="Kohler A."/>
            <person name="Sanchez-Garcia M."/>
            <person name="Morin E."/>
            <person name="Andreopoulos B."/>
            <person name="Barry K.W."/>
            <person name="Bonito G."/>
            <person name="Buee M."/>
            <person name="Carver A."/>
            <person name="Chen C."/>
            <person name="Cichocki N."/>
            <person name="Clum A."/>
            <person name="Culley D."/>
            <person name="Crous P.W."/>
            <person name="Fauchery L."/>
            <person name="Girlanda M."/>
            <person name="Hayes R.D."/>
            <person name="Keri Z."/>
            <person name="LaButti K."/>
            <person name="Lipzen A."/>
            <person name="Lombard V."/>
            <person name="Magnuson J."/>
            <person name="Maillard F."/>
            <person name="Murat C."/>
            <person name="Nolan M."/>
            <person name="Ohm R.A."/>
            <person name="Pangilinan J."/>
            <person name="Pereira M.F."/>
            <person name="Perotto S."/>
            <person name="Peter M."/>
            <person name="Pfister S."/>
            <person name="Riley R."/>
            <person name="Sitrit Y."/>
            <person name="Stielow J.B."/>
            <person name="Szollosi G."/>
            <person name="Zifcakova L."/>
            <person name="Stursova M."/>
            <person name="Spatafora J.W."/>
            <person name="Tedersoo L."/>
            <person name="Vaario L.M."/>
            <person name="Yamada A."/>
            <person name="Yan M."/>
            <person name="Wang P."/>
            <person name="Xu J."/>
            <person name="Bruns T."/>
            <person name="Baldrian P."/>
            <person name="Vilgalys R."/>
            <person name="Dunand C."/>
            <person name="Henrissat B."/>
            <person name="Grigoriev I.V."/>
            <person name="Hibbett D."/>
            <person name="Nagy L.G."/>
            <person name="Martin F.M."/>
        </authorList>
    </citation>
    <scope>NUCLEOTIDE SEQUENCE</scope>
    <source>
        <strain evidence="2">UP504</strain>
    </source>
</reference>